<dbReference type="InterPro" id="IPR052824">
    <property type="entry name" value="m6A_RNA_Methylation_Regulator"/>
</dbReference>
<organism evidence="2 3">
    <name type="scientific">Phyllosticta citriasiana</name>
    <dbReference type="NCBI Taxonomy" id="595635"/>
    <lineage>
        <taxon>Eukaryota</taxon>
        <taxon>Fungi</taxon>
        <taxon>Dikarya</taxon>
        <taxon>Ascomycota</taxon>
        <taxon>Pezizomycotina</taxon>
        <taxon>Dothideomycetes</taxon>
        <taxon>Dothideomycetes incertae sedis</taxon>
        <taxon>Botryosphaeriales</taxon>
        <taxon>Phyllostictaceae</taxon>
        <taxon>Phyllosticta</taxon>
    </lineage>
</organism>
<proteinExistence type="predicted"/>
<feature type="compositionally biased region" description="Acidic residues" evidence="1">
    <location>
        <begin position="227"/>
        <end position="245"/>
    </location>
</feature>
<feature type="compositionally biased region" description="Acidic residues" evidence="1">
    <location>
        <begin position="154"/>
        <end position="168"/>
    </location>
</feature>
<evidence type="ECO:0000313" key="3">
    <source>
        <dbReference type="Proteomes" id="UP001363622"/>
    </source>
</evidence>
<name>A0ABR1KMA0_9PEZI</name>
<keyword evidence="3" id="KW-1185">Reference proteome</keyword>
<dbReference type="PANTHER" id="PTHR13585:SF19">
    <property type="entry name" value="ZINC FINGER CCCH DOMAIN-CONTAINING PROTEIN 13"/>
    <property type="match status" value="1"/>
</dbReference>
<protein>
    <recommendedName>
        <fullName evidence="4">Myb-like domain-containing protein</fullName>
    </recommendedName>
</protein>
<feature type="compositionally biased region" description="Basic and acidic residues" evidence="1">
    <location>
        <begin position="142"/>
        <end position="153"/>
    </location>
</feature>
<feature type="region of interest" description="Disordered" evidence="1">
    <location>
        <begin position="1"/>
        <end position="254"/>
    </location>
</feature>
<accession>A0ABR1KMA0</accession>
<reference evidence="2 3" key="1">
    <citation type="submission" date="2024-04" db="EMBL/GenBank/DDBJ databases">
        <title>Phyllosticta paracitricarpa is synonymous to the EU quarantine fungus P. citricarpa based on phylogenomic analyses.</title>
        <authorList>
            <consortium name="Lawrence Berkeley National Laboratory"/>
            <person name="Van Ingen-Buijs V.A."/>
            <person name="Van Westerhoven A.C."/>
            <person name="Haridas S."/>
            <person name="Skiadas P."/>
            <person name="Martin F."/>
            <person name="Groenewald J.Z."/>
            <person name="Crous P.W."/>
            <person name="Seidl M.F."/>
        </authorList>
    </citation>
    <scope>NUCLEOTIDE SEQUENCE [LARGE SCALE GENOMIC DNA]</scope>
    <source>
        <strain evidence="2 3">CBS 123371</strain>
    </source>
</reference>
<evidence type="ECO:0000256" key="1">
    <source>
        <dbReference type="SAM" id="MobiDB-lite"/>
    </source>
</evidence>
<feature type="compositionally biased region" description="Acidic residues" evidence="1">
    <location>
        <begin position="184"/>
        <end position="212"/>
    </location>
</feature>
<sequence length="656" mass="75525">MVRTTRAAARRQEREESAGADNASEADGPSTQLWVEASQERTLQTKKTPVDYLNSVLPSRPITRDGATRSTRSARPLPTRQERLLRRSHSRTGESTDSSHRPMRRIHKVRRVEHEGPASDEGRNESEKEHLGADENSQMVESRQDFDKNHENNDSEDGEQNGEQDQNNEGEKNNIEGQQREEREAEGEEDEEEEEEEEDDDDDDQDEIEEENNGNQASRGREKAQEREEDSEKEEEDRQSEESSESEASIADNDELFDDENALFGLKQKFHGILNRQAGMREIKKCVKENGLEIESQTAKAIESRCAELQKSIREHHAALNGHDEGDSREFSSKTDVAEATRKHTSEITNVLDKLEVDHPERFLMQDLYAFIFPALVRSLYVTVDLFVIFFGRADGSMPAPYANHIANFAATIVKLGDRVRKSNRSPAMHLKLKKPVSNHLIAPLRAWHKELLGALQRSADKEQREADRQDDQRRDELAAQRRAEQQRRLAEQQPRREDWRRLHVLRMKVEPDPRCWKHLRHVELPKRKDDEADRAMDNVDSNGETFDRVDAFQHRRGAASHHQNGGAAKQQQVAQEIVGPDWTNDEGLVLMHALDVYGQRNFANPRYEVYARIIQEHCRLGGALRRFSVLEITEKSRYFKCMLAGVDWADRIPTF</sequence>
<feature type="compositionally biased region" description="Basic and acidic residues" evidence="1">
    <location>
        <begin position="169"/>
        <end position="183"/>
    </location>
</feature>
<evidence type="ECO:0000313" key="2">
    <source>
        <dbReference type="EMBL" id="KAK7517612.1"/>
    </source>
</evidence>
<comment type="caution">
    <text evidence="2">The sequence shown here is derived from an EMBL/GenBank/DDBJ whole genome shotgun (WGS) entry which is preliminary data.</text>
</comment>
<feature type="compositionally biased region" description="Basic and acidic residues" evidence="1">
    <location>
        <begin position="112"/>
        <end position="133"/>
    </location>
</feature>
<feature type="compositionally biased region" description="Basic and acidic residues" evidence="1">
    <location>
        <begin position="80"/>
        <end position="100"/>
    </location>
</feature>
<dbReference type="PANTHER" id="PTHR13585">
    <property type="entry name" value="CHASCON, ISOFORM D-RELATED"/>
    <property type="match status" value="1"/>
</dbReference>
<gene>
    <name evidence="2" type="ORF">IWZ03DRAFT_175967</name>
</gene>
<dbReference type="EMBL" id="JBBPHU010000005">
    <property type="protein sequence ID" value="KAK7517612.1"/>
    <property type="molecule type" value="Genomic_DNA"/>
</dbReference>
<feature type="compositionally biased region" description="Basic residues" evidence="1">
    <location>
        <begin position="101"/>
        <end position="111"/>
    </location>
</feature>
<evidence type="ECO:0008006" key="4">
    <source>
        <dbReference type="Google" id="ProtNLM"/>
    </source>
</evidence>
<feature type="region of interest" description="Disordered" evidence="1">
    <location>
        <begin position="459"/>
        <end position="496"/>
    </location>
</feature>
<dbReference type="Proteomes" id="UP001363622">
    <property type="component" value="Unassembled WGS sequence"/>
</dbReference>